<comment type="caution">
    <text evidence="5">The sequence shown here is derived from an EMBL/GenBank/DDBJ whole genome shotgun (WGS) entry which is preliminary data.</text>
</comment>
<evidence type="ECO:0000313" key="6">
    <source>
        <dbReference type="Proteomes" id="UP001579974"/>
    </source>
</evidence>
<keyword evidence="2" id="KW-0547">Nucleotide-binding</keyword>
<name>A0ABV5A9M0_9BACL</name>
<accession>A0ABV5A9M0</accession>
<dbReference type="InterPro" id="IPR017871">
    <property type="entry name" value="ABC_transporter-like_CS"/>
</dbReference>
<proteinExistence type="predicted"/>
<keyword evidence="6" id="KW-1185">Reference proteome</keyword>
<dbReference type="PROSITE" id="PS00211">
    <property type="entry name" value="ABC_TRANSPORTER_1"/>
    <property type="match status" value="1"/>
</dbReference>
<dbReference type="SMART" id="SM00382">
    <property type="entry name" value="AAA"/>
    <property type="match status" value="1"/>
</dbReference>
<dbReference type="PANTHER" id="PTHR24220">
    <property type="entry name" value="IMPORT ATP-BINDING PROTEIN"/>
    <property type="match status" value="1"/>
</dbReference>
<gene>
    <name evidence="5" type="ORF">KKP3000_001348</name>
</gene>
<dbReference type="SUPFAM" id="SSF52540">
    <property type="entry name" value="P-loop containing nucleoside triphosphate hydrolases"/>
    <property type="match status" value="1"/>
</dbReference>
<protein>
    <submittedName>
        <fullName evidence="5">ABC transporter ATP-binding protein</fullName>
    </submittedName>
</protein>
<evidence type="ECO:0000256" key="1">
    <source>
        <dbReference type="ARBA" id="ARBA00022448"/>
    </source>
</evidence>
<dbReference type="InterPro" id="IPR017911">
    <property type="entry name" value="MacB-like_ATP-bd"/>
</dbReference>
<dbReference type="PROSITE" id="PS50893">
    <property type="entry name" value="ABC_TRANSPORTER_2"/>
    <property type="match status" value="1"/>
</dbReference>
<dbReference type="Gene3D" id="3.40.50.300">
    <property type="entry name" value="P-loop containing nucleotide triphosphate hydrolases"/>
    <property type="match status" value="1"/>
</dbReference>
<dbReference type="InterPro" id="IPR015854">
    <property type="entry name" value="ABC_transpr_LolD-like"/>
</dbReference>
<dbReference type="CDD" id="cd03255">
    <property type="entry name" value="ABC_MJ0796_LolCDE_FtsE"/>
    <property type="match status" value="1"/>
</dbReference>
<dbReference type="InterPro" id="IPR003593">
    <property type="entry name" value="AAA+_ATPase"/>
</dbReference>
<dbReference type="Pfam" id="PF00005">
    <property type="entry name" value="ABC_tran"/>
    <property type="match status" value="1"/>
</dbReference>
<evidence type="ECO:0000313" key="5">
    <source>
        <dbReference type="EMBL" id="MFB5188913.1"/>
    </source>
</evidence>
<evidence type="ECO:0000256" key="3">
    <source>
        <dbReference type="ARBA" id="ARBA00022840"/>
    </source>
</evidence>
<dbReference type="InterPro" id="IPR027417">
    <property type="entry name" value="P-loop_NTPase"/>
</dbReference>
<dbReference type="RefSeq" id="WP_275475740.1">
    <property type="nucleotide sequence ID" value="NZ_CP162940.1"/>
</dbReference>
<evidence type="ECO:0000259" key="4">
    <source>
        <dbReference type="PROSITE" id="PS50893"/>
    </source>
</evidence>
<dbReference type="EMBL" id="JBDXSU010000001">
    <property type="protein sequence ID" value="MFB5188913.1"/>
    <property type="molecule type" value="Genomic_DNA"/>
</dbReference>
<dbReference type="InterPro" id="IPR003439">
    <property type="entry name" value="ABC_transporter-like_ATP-bd"/>
</dbReference>
<organism evidence="5 6">
    <name type="scientific">Alicyclobacillus fastidiosus</name>
    <dbReference type="NCBI Taxonomy" id="392011"/>
    <lineage>
        <taxon>Bacteria</taxon>
        <taxon>Bacillati</taxon>
        <taxon>Bacillota</taxon>
        <taxon>Bacilli</taxon>
        <taxon>Bacillales</taxon>
        <taxon>Alicyclobacillaceae</taxon>
        <taxon>Alicyclobacillus</taxon>
    </lineage>
</organism>
<keyword evidence="3 5" id="KW-0067">ATP-binding</keyword>
<dbReference type="Proteomes" id="UP001579974">
    <property type="component" value="Unassembled WGS sequence"/>
</dbReference>
<sequence length="224" mass="24440">MIALRDITKRYDVGEETLTVLKEIDLTIEDGEFVSIMGPSGSGKSTLMHILGCLDLPTSGSYLLDDIEVAERTKRELAQLRNQSIGFVFQNFHLLPRMSALRNVELPMMYAGVPRATRRARATQLLAQVGLTERARHLPTALSGGQKQRVAIARALANSPRLLLADEPTGALDQATGADIMELFRQLHEAGMTIVVITHDPSVASCAQRTISLVDGVIQEEGHA</sequence>
<evidence type="ECO:0000256" key="2">
    <source>
        <dbReference type="ARBA" id="ARBA00022741"/>
    </source>
</evidence>
<feature type="domain" description="ABC transporter" evidence="4">
    <location>
        <begin position="2"/>
        <end position="224"/>
    </location>
</feature>
<dbReference type="GO" id="GO:0005524">
    <property type="term" value="F:ATP binding"/>
    <property type="evidence" value="ECO:0007669"/>
    <property type="project" value="UniProtKB-KW"/>
</dbReference>
<reference evidence="5 6" key="1">
    <citation type="journal article" date="2024" name="Int. J. Mol. Sci.">
        <title>Exploration of Alicyclobacillus spp. Genome in Search of Antibiotic Resistance.</title>
        <authorList>
            <person name="Bucka-Kolendo J."/>
            <person name="Kiousi D.E."/>
            <person name="Dekowska A."/>
            <person name="Mikolajczuk-Szczyrba A."/>
            <person name="Karadedos D.M."/>
            <person name="Michael P."/>
            <person name="Galanis A."/>
            <person name="Sokolowska B."/>
        </authorList>
    </citation>
    <scope>NUCLEOTIDE SEQUENCE [LARGE SCALE GENOMIC DNA]</scope>
    <source>
        <strain evidence="5 6">KKP 3000</strain>
    </source>
</reference>
<dbReference type="PANTHER" id="PTHR24220:SF86">
    <property type="entry name" value="ABC TRANSPORTER ABCH.1"/>
    <property type="match status" value="1"/>
</dbReference>
<keyword evidence="1" id="KW-0813">Transport</keyword>